<protein>
    <submittedName>
        <fullName evidence="1">Uncharacterized protein</fullName>
    </submittedName>
</protein>
<comment type="caution">
    <text evidence="1">The sequence shown here is derived from an EMBL/GenBank/DDBJ whole genome shotgun (WGS) entry which is preliminary data.</text>
</comment>
<proteinExistence type="predicted"/>
<dbReference type="EMBL" id="BAAAGE010000003">
    <property type="protein sequence ID" value="GAA0725638.1"/>
    <property type="molecule type" value="Genomic_DNA"/>
</dbReference>
<name>A0ABN1J170_9FLAO</name>
<dbReference type="Gene3D" id="2.80.10.50">
    <property type="match status" value="1"/>
</dbReference>
<dbReference type="RefSeq" id="WP_343913234.1">
    <property type="nucleotide sequence ID" value="NZ_BAAAGE010000003.1"/>
</dbReference>
<reference evidence="1 2" key="1">
    <citation type="journal article" date="2019" name="Int. J. Syst. Evol. Microbiol.">
        <title>The Global Catalogue of Microorganisms (GCM) 10K type strain sequencing project: providing services to taxonomists for standard genome sequencing and annotation.</title>
        <authorList>
            <consortium name="The Broad Institute Genomics Platform"/>
            <consortium name="The Broad Institute Genome Sequencing Center for Infectious Disease"/>
            <person name="Wu L."/>
            <person name="Ma J."/>
        </authorList>
    </citation>
    <scope>NUCLEOTIDE SEQUENCE [LARGE SCALE GENOMIC DNA]</scope>
    <source>
        <strain evidence="1 2">JCM 15974</strain>
    </source>
</reference>
<evidence type="ECO:0000313" key="1">
    <source>
        <dbReference type="EMBL" id="GAA0725638.1"/>
    </source>
</evidence>
<organism evidence="1 2">
    <name type="scientific">Aquimarina litoralis</name>
    <dbReference type="NCBI Taxonomy" id="584605"/>
    <lineage>
        <taxon>Bacteria</taxon>
        <taxon>Pseudomonadati</taxon>
        <taxon>Bacteroidota</taxon>
        <taxon>Flavobacteriia</taxon>
        <taxon>Flavobacteriales</taxon>
        <taxon>Flavobacteriaceae</taxon>
        <taxon>Aquimarina</taxon>
    </lineage>
</organism>
<gene>
    <name evidence="1" type="ORF">GCM10009430_31590</name>
</gene>
<keyword evidence="2" id="KW-1185">Reference proteome</keyword>
<sequence>MRIHHLFVFIFLLAGYSYGQQLDIDFSRNGLLVFKELGSESSHIIDFDVVAESKINVLYEADSKKHLVRLYKNGKKDTDFSARTGSFNNEYTIPVAIDSKEDGSVLVLSNFWNGHSWMVSVNEFYEDGMMNIGFGSSGFYKKNIMDNFDDNYGQYIHASSTDEIIVVAKVQHFNINTAAKKEKIGILKLSGVGETLSAGLYDDHDFTLNCSAMDNDQLLLAYSESIDGGQEQATYLASLDSDQMAYNKLDCITIEENYQSFDQIILCNEKLYTSQMEDDSEGVYHIRKYDVDGTPDTSFYDSGKMSYSADIYNTNFVVNKKGEVFIISTSLDNELEILIKKLLDTGEVDPSYGINGETSIYLKYPIFDLGKMHLDDKDELYISGSMRIDGGSYGFISKLKLNIQQLKREKLEKFLDNLFKKE</sequence>
<accession>A0ABN1J170</accession>
<dbReference type="Proteomes" id="UP001501758">
    <property type="component" value="Unassembled WGS sequence"/>
</dbReference>
<evidence type="ECO:0000313" key="2">
    <source>
        <dbReference type="Proteomes" id="UP001501758"/>
    </source>
</evidence>